<evidence type="ECO:0000313" key="2">
    <source>
        <dbReference type="Proteomes" id="UP000831021"/>
    </source>
</evidence>
<proteinExistence type="predicted"/>
<dbReference type="EMBL" id="OM236516">
    <property type="protein sequence ID" value="UNY48882.1"/>
    <property type="molecule type" value="Genomic_DNA"/>
</dbReference>
<reference evidence="1 2" key="1">
    <citation type="submission" date="2022-01" db="EMBL/GenBank/DDBJ databases">
        <authorList>
            <person name="Stokar-Avihail A."/>
        </authorList>
    </citation>
    <scope>NUCLEOTIDE SEQUENCE [LARGE SCALE GENOMIC DNA]</scope>
</reference>
<evidence type="ECO:0000313" key="1">
    <source>
        <dbReference type="EMBL" id="UNY48882.1"/>
    </source>
</evidence>
<name>A0AAE9GAN2_9CAUD</name>
<keyword evidence="2" id="KW-1185">Reference proteome</keyword>
<organism evidence="1 2">
    <name type="scientific">Bacillus phage FADO</name>
    <dbReference type="NCBI Taxonomy" id="2917160"/>
    <lineage>
        <taxon>Viruses</taxon>
        <taxon>Duplodnaviria</taxon>
        <taxon>Heunggongvirae</taxon>
        <taxon>Uroviricota</taxon>
        <taxon>Caudoviricetes</taxon>
        <taxon>Heleneionescovirinae</taxon>
        <taxon>Zhangjivirus</taxon>
        <taxon>Zhangjivirus fado</taxon>
    </lineage>
</organism>
<dbReference type="Proteomes" id="UP000831021">
    <property type="component" value="Segment"/>
</dbReference>
<sequence length="564" mass="60374">MAVVASGQITITDLNDTKQLVMYIGASQSKTVVFDGTSSYTPDYSVNNQTLTPQLYVAGDSVDIAKSVSGCKWYYQINGANTPIEITADTEDYTLTPIGENGLKSLTIKTNLLAVNTSMTYICELIYLDSETGFNATIKSEIELIRASSASGKDAVIGVLTNEFSSVLAKTDGTVISYDGVSTEFNIYKGIIDDTANWTITQTRKNVIVSEDISSNKATITNMSADTGSVTFTATKSGYPTISKVFRISKVKSGEDATSYNMNVSTTVLALNKTRDSFNPIDINVSATFQVGSYEPFDYPTIFAVDESIDGVNYVNKYISASDEYSFVYTPSSFDIKSIKVKMYLAGGTETILDEQVIPVVYDGADAIYVNVWTPDGNAIKNGTGTVTAKCDMYNGSKLSTASSYKWYIQDPTATPTNGGDNDGGDGWRKLTSSYNAGTSGYTTDRLTIPSSAIAGTEAFKCVAIYNGNLYSGVTTVVDLSDPIVVRLDGASSFKNGQGSVTIRATLLRGGEEIDSNGTTYTYMWSIYDSANNKTDFSATGKSITVNASAINGVGNLVCDVSKS</sequence>
<gene>
    <name evidence="1" type="ORF">fado_167</name>
</gene>
<accession>A0AAE9GAN2</accession>
<protein>
    <submittedName>
        <fullName evidence="1">Uncharacterized protein</fullName>
    </submittedName>
</protein>